<proteinExistence type="predicted"/>
<gene>
    <name evidence="3" type="ORF">ASZ90_014380</name>
</gene>
<accession>A0A0W8F4X1</accession>
<evidence type="ECO:0000256" key="1">
    <source>
        <dbReference type="SAM" id="MobiDB-lite"/>
    </source>
</evidence>
<organism evidence="3">
    <name type="scientific">hydrocarbon metagenome</name>
    <dbReference type="NCBI Taxonomy" id="938273"/>
    <lineage>
        <taxon>unclassified sequences</taxon>
        <taxon>metagenomes</taxon>
        <taxon>ecological metagenomes</taxon>
    </lineage>
</organism>
<keyword evidence="2" id="KW-0472">Membrane</keyword>
<reference evidence="3" key="1">
    <citation type="journal article" date="2015" name="Proc. Natl. Acad. Sci. U.S.A.">
        <title>Networks of energetic and metabolic interactions define dynamics in microbial communities.</title>
        <authorList>
            <person name="Embree M."/>
            <person name="Liu J.K."/>
            <person name="Al-Bassam M.M."/>
            <person name="Zengler K."/>
        </authorList>
    </citation>
    <scope>NUCLEOTIDE SEQUENCE</scope>
</reference>
<dbReference type="EMBL" id="LNQE01001519">
    <property type="protein sequence ID" value="KUG15960.1"/>
    <property type="molecule type" value="Genomic_DNA"/>
</dbReference>
<dbReference type="AlphaFoldDB" id="A0A0W8F4X1"/>
<feature type="compositionally biased region" description="Acidic residues" evidence="1">
    <location>
        <begin position="24"/>
        <end position="49"/>
    </location>
</feature>
<name>A0A0W8F4X1_9ZZZZ</name>
<evidence type="ECO:0000256" key="2">
    <source>
        <dbReference type="SAM" id="Phobius"/>
    </source>
</evidence>
<comment type="caution">
    <text evidence="3">The sequence shown here is derived from an EMBL/GenBank/DDBJ whole genome shotgun (WGS) entry which is preliminary data.</text>
</comment>
<protein>
    <submittedName>
        <fullName evidence="3">Uncharacterized protein</fullName>
    </submittedName>
</protein>
<sequence>MRKSILALLLALFAIMALAAPIYAEDDDDDEDEDDEEENEASSESESDSDEKSTPGFGFAFAVAGTLAGARLIRSKIH</sequence>
<keyword evidence="2" id="KW-0812">Transmembrane</keyword>
<evidence type="ECO:0000313" key="3">
    <source>
        <dbReference type="EMBL" id="KUG15960.1"/>
    </source>
</evidence>
<feature type="transmembrane region" description="Helical" evidence="2">
    <location>
        <begin position="56"/>
        <end position="73"/>
    </location>
</feature>
<keyword evidence="2" id="KW-1133">Transmembrane helix</keyword>
<feature type="region of interest" description="Disordered" evidence="1">
    <location>
        <begin position="24"/>
        <end position="56"/>
    </location>
</feature>